<evidence type="ECO:0000256" key="3">
    <source>
        <dbReference type="ARBA" id="ARBA00022723"/>
    </source>
</evidence>
<feature type="signal peptide" evidence="6">
    <location>
        <begin position="1"/>
        <end position="39"/>
    </location>
</feature>
<dbReference type="AlphaFoldDB" id="A0A2V1HS76"/>
<protein>
    <submittedName>
        <fullName evidence="7">ABC transporter substrate-binding protein</fullName>
    </submittedName>
</protein>
<proteinExistence type="predicted"/>
<keyword evidence="4 6" id="KW-0732">Signal</keyword>
<comment type="caution">
    <text evidence="7">The sequence shown here is derived from an EMBL/GenBank/DDBJ whole genome shotgun (WGS) entry which is preliminary data.</text>
</comment>
<dbReference type="GO" id="GO:0030313">
    <property type="term" value="C:cell envelope"/>
    <property type="evidence" value="ECO:0007669"/>
    <property type="project" value="UniProtKB-SubCell"/>
</dbReference>
<dbReference type="OrthoDB" id="5296019at2"/>
<feature type="chain" id="PRO_5016133612" evidence="6">
    <location>
        <begin position="40"/>
        <end position="331"/>
    </location>
</feature>
<sequence>MASPGAIAIPTRRPHVKNPALPLAAAAVLLLSACSTATADDGSIRIVASTDVWGNIASAIAGPDVEVVSIIDSPDKDPHEYEASARDQLAVSRADIVIENGGGYDEFMTTLLAATDADPEVIDAVDLSGLAEDDHDEKAGAAHDEGEHDEGEHEHGEFNEHVWYDLPTAVAVAREVADQLSELDPAGADGYGGRLDEFETGVAALQESVDTIGAADSGAQVAVTEPVPLWLFEAMGLENVTPDEFSEAVEEDSDVPAGVLQDLLTTLESGEVRMLAYNDQSATAQTEIVRTAAEGAGVPVVDFTETLPEGEDYLSWMGGNIERVRDALAAG</sequence>
<organism evidence="7 8">
    <name type="scientific">Amnibacterium flavum</name>
    <dbReference type="NCBI Taxonomy" id="2173173"/>
    <lineage>
        <taxon>Bacteria</taxon>
        <taxon>Bacillati</taxon>
        <taxon>Actinomycetota</taxon>
        <taxon>Actinomycetes</taxon>
        <taxon>Micrococcales</taxon>
        <taxon>Microbacteriaceae</taxon>
        <taxon>Amnibacterium</taxon>
    </lineage>
</organism>
<evidence type="ECO:0000256" key="6">
    <source>
        <dbReference type="SAM" id="SignalP"/>
    </source>
</evidence>
<evidence type="ECO:0000256" key="2">
    <source>
        <dbReference type="ARBA" id="ARBA00022448"/>
    </source>
</evidence>
<reference evidence="7 8" key="1">
    <citation type="submission" date="2018-05" db="EMBL/GenBank/DDBJ databases">
        <title>Amnibacterium sp. M8JJ-5, whole genome shotgun sequence.</title>
        <authorList>
            <person name="Tuo L."/>
        </authorList>
    </citation>
    <scope>NUCLEOTIDE SEQUENCE [LARGE SCALE GENOMIC DNA]</scope>
    <source>
        <strain evidence="7 8">M8JJ-5</strain>
    </source>
</reference>
<dbReference type="GO" id="GO:0046872">
    <property type="term" value="F:metal ion binding"/>
    <property type="evidence" value="ECO:0007669"/>
    <property type="project" value="UniProtKB-KW"/>
</dbReference>
<keyword evidence="3" id="KW-0479">Metal-binding</keyword>
<comment type="subcellular location">
    <subcellularLocation>
        <location evidence="1">Cell envelope</location>
    </subcellularLocation>
</comment>
<evidence type="ECO:0000256" key="4">
    <source>
        <dbReference type="ARBA" id="ARBA00022729"/>
    </source>
</evidence>
<evidence type="ECO:0000313" key="7">
    <source>
        <dbReference type="EMBL" id="PVZ95453.1"/>
    </source>
</evidence>
<dbReference type="RefSeq" id="WP_116755189.1">
    <property type="nucleotide sequence ID" value="NZ_JBHUEX010000001.1"/>
</dbReference>
<dbReference type="Proteomes" id="UP000244893">
    <property type="component" value="Unassembled WGS sequence"/>
</dbReference>
<dbReference type="InterPro" id="IPR050492">
    <property type="entry name" value="Bact_metal-bind_prot9"/>
</dbReference>
<dbReference type="PANTHER" id="PTHR42953:SF1">
    <property type="entry name" value="METAL-BINDING PROTEIN HI_0362-RELATED"/>
    <property type="match status" value="1"/>
</dbReference>
<feature type="region of interest" description="Disordered" evidence="5">
    <location>
        <begin position="136"/>
        <end position="155"/>
    </location>
</feature>
<evidence type="ECO:0000256" key="1">
    <source>
        <dbReference type="ARBA" id="ARBA00004196"/>
    </source>
</evidence>
<accession>A0A2V1HS76</accession>
<dbReference type="Pfam" id="PF01297">
    <property type="entry name" value="ZnuA"/>
    <property type="match status" value="1"/>
</dbReference>
<name>A0A2V1HS76_9MICO</name>
<keyword evidence="8" id="KW-1185">Reference proteome</keyword>
<evidence type="ECO:0000313" key="8">
    <source>
        <dbReference type="Proteomes" id="UP000244893"/>
    </source>
</evidence>
<dbReference type="PANTHER" id="PTHR42953">
    <property type="entry name" value="HIGH-AFFINITY ZINC UPTAKE SYSTEM PROTEIN ZNUA-RELATED"/>
    <property type="match status" value="1"/>
</dbReference>
<dbReference type="EMBL" id="QEOP01000001">
    <property type="protein sequence ID" value="PVZ95453.1"/>
    <property type="molecule type" value="Genomic_DNA"/>
</dbReference>
<dbReference type="Gene3D" id="3.40.50.1980">
    <property type="entry name" value="Nitrogenase molybdenum iron protein domain"/>
    <property type="match status" value="2"/>
</dbReference>
<gene>
    <name evidence="7" type="ORF">DDQ50_02800</name>
</gene>
<evidence type="ECO:0000256" key="5">
    <source>
        <dbReference type="SAM" id="MobiDB-lite"/>
    </source>
</evidence>
<dbReference type="GO" id="GO:0030001">
    <property type="term" value="P:metal ion transport"/>
    <property type="evidence" value="ECO:0007669"/>
    <property type="project" value="InterPro"/>
</dbReference>
<dbReference type="SUPFAM" id="SSF53807">
    <property type="entry name" value="Helical backbone' metal receptor"/>
    <property type="match status" value="1"/>
</dbReference>
<dbReference type="InterPro" id="IPR006127">
    <property type="entry name" value="ZnuA-like"/>
</dbReference>
<keyword evidence="2" id="KW-0813">Transport</keyword>